<dbReference type="EMBL" id="HG966617">
    <property type="protein sequence ID" value="CDO59621.1"/>
    <property type="molecule type" value="Genomic_DNA"/>
</dbReference>
<dbReference type="HOGENOM" id="CLU_2116563_0_0_5"/>
<dbReference type="KEGG" id="pect:BN1012_Phect1407"/>
<name>X5MMX8_9HYPH</name>
<protein>
    <submittedName>
        <fullName evidence="1">Uncharacterized protein</fullName>
    </submittedName>
</protein>
<dbReference type="OrthoDB" id="9815292at2"/>
<dbReference type="Proteomes" id="UP000032160">
    <property type="component" value="Chromosome I"/>
</dbReference>
<dbReference type="AlphaFoldDB" id="X5MMX8"/>
<evidence type="ECO:0000313" key="2">
    <source>
        <dbReference type="Proteomes" id="UP000032160"/>
    </source>
</evidence>
<dbReference type="STRING" id="1458461.BN1012_Phect1407"/>
<dbReference type="RefSeq" id="WP_052535442.1">
    <property type="nucleotide sequence ID" value="NZ_HG966617.1"/>
</dbReference>
<sequence>MAASLIRKTKARRPKRSLLAAERAKRDLAARESGLVIPVSEWLGHNNGPSLFTPSAYLTYIWRKAYDAAWSEPNAGIVMHRMRRAAALGLSYNDYVLELLERGGHPESSAIRPA</sequence>
<keyword evidence="2" id="KW-1185">Reference proteome</keyword>
<accession>X5MMX8</accession>
<proteinExistence type="predicted"/>
<evidence type="ECO:0000313" key="1">
    <source>
        <dbReference type="EMBL" id="CDO59621.1"/>
    </source>
</evidence>
<reference evidence="1 2" key="1">
    <citation type="journal article" date="2014" name="Front. Genet.">
        <title>Genome and metabolic network of "Candidatus Phaeomarinobacter ectocarpi" Ec32, a new candidate genus of Alphaproteobacteria frequently associated with brown algae.</title>
        <authorList>
            <person name="Dittami S.M."/>
            <person name="Barbeyron T."/>
            <person name="Boyen C."/>
            <person name="Cambefort J."/>
            <person name="Collet G."/>
            <person name="Delage L."/>
            <person name="Gobet A."/>
            <person name="Groisillier A."/>
            <person name="Leblanc C."/>
            <person name="Michel G."/>
            <person name="Scornet D."/>
            <person name="Siegel A."/>
            <person name="Tapia J.E."/>
            <person name="Tonon T."/>
        </authorList>
    </citation>
    <scope>NUCLEOTIDE SEQUENCE [LARGE SCALE GENOMIC DNA]</scope>
    <source>
        <strain evidence="1 2">Ec32</strain>
    </source>
</reference>
<organism evidence="1 2">
    <name type="scientific">Candidatus Phaeomarinibacter ectocarpi</name>
    <dbReference type="NCBI Taxonomy" id="1458461"/>
    <lineage>
        <taxon>Bacteria</taxon>
        <taxon>Pseudomonadati</taxon>
        <taxon>Pseudomonadota</taxon>
        <taxon>Alphaproteobacteria</taxon>
        <taxon>Hyphomicrobiales</taxon>
        <taxon>Parvibaculaceae</taxon>
        <taxon>Candidatus Phaeomarinibacter</taxon>
    </lineage>
</organism>
<gene>
    <name evidence="1" type="ORF">BN1012_Phect1407</name>
</gene>